<dbReference type="OrthoDB" id="199103at2759"/>
<dbReference type="InterPro" id="IPR017853">
    <property type="entry name" value="GH"/>
</dbReference>
<feature type="region of interest" description="Disordered" evidence="3">
    <location>
        <begin position="58"/>
        <end position="103"/>
    </location>
</feature>
<evidence type="ECO:0000313" key="6">
    <source>
        <dbReference type="Proteomes" id="UP000266841"/>
    </source>
</evidence>
<dbReference type="GO" id="GO:0004553">
    <property type="term" value="F:hydrolase activity, hydrolyzing O-glycosyl compounds"/>
    <property type="evidence" value="ECO:0007669"/>
    <property type="project" value="InterPro"/>
</dbReference>
<comment type="caution">
    <text evidence="5">The sequence shown here is derived from an EMBL/GenBank/DDBJ whole genome shotgun (WGS) entry which is preliminary data.</text>
</comment>
<dbReference type="Pfam" id="PF02156">
    <property type="entry name" value="Glyco_hydro_26"/>
    <property type="match status" value="1"/>
</dbReference>
<dbReference type="AlphaFoldDB" id="K0RRG8"/>
<keyword evidence="6" id="KW-1185">Reference proteome</keyword>
<keyword evidence="2" id="KW-0326">Glycosidase</keyword>
<name>K0RRG8_THAOC</name>
<protein>
    <recommendedName>
        <fullName evidence="4">GH26 domain-containing protein</fullName>
    </recommendedName>
</protein>
<dbReference type="Proteomes" id="UP000266841">
    <property type="component" value="Unassembled WGS sequence"/>
</dbReference>
<evidence type="ECO:0000313" key="5">
    <source>
        <dbReference type="EMBL" id="EJK49207.1"/>
    </source>
</evidence>
<dbReference type="EMBL" id="AGNL01045029">
    <property type="protein sequence ID" value="EJK49207.1"/>
    <property type="molecule type" value="Genomic_DNA"/>
</dbReference>
<gene>
    <name evidence="5" type="ORF">THAOC_31945</name>
</gene>
<feature type="region of interest" description="Disordered" evidence="3">
    <location>
        <begin position="1"/>
        <end position="25"/>
    </location>
</feature>
<feature type="compositionally biased region" description="Polar residues" evidence="3">
    <location>
        <begin position="82"/>
        <end position="95"/>
    </location>
</feature>
<dbReference type="SUPFAM" id="SSF51445">
    <property type="entry name" value="(Trans)glycosidases"/>
    <property type="match status" value="1"/>
</dbReference>
<sequence>MNSSPGLLFDSTRDIPGLSPARQLKSSGLASRRTFLCVKTQHGGYAVADIIGSNGSNVSQQINNGGPARPAHQPTQAREKTPTSSASANPITSPIKSKAGPHASSLGHIGAQLAGATVMACRPPANHTYLAIGQDLFSISEYVQSQYNFSLHNRPNSNAIADDTLLPLGGGLSVKDFVPAAYMVYTDIQSLDGLWEPTDYGSGVEYADGVIDLFDYDTPRKPGDAASHQKQPLARTGLQIGLWLNGTAGCFDIASGNLDGRVRDLVTYLEQSRARRIFIRIGYEFDNPMFGYDDPKMYVVAFRKLVTAIRSSVSKETRNRVIFVWHSWAAPMASDDLSLESYYPGDSYVDWIGISIFQQVLPWSPDWGGKRKDVERVLRFAQERHKASGSFDDSNLYASLTLASIAHDDRRVDSIR</sequence>
<dbReference type="eggNOG" id="ENOG502S6ET">
    <property type="taxonomic scope" value="Eukaryota"/>
</dbReference>
<organism evidence="5 6">
    <name type="scientific">Thalassiosira oceanica</name>
    <name type="common">Marine diatom</name>
    <dbReference type="NCBI Taxonomy" id="159749"/>
    <lineage>
        <taxon>Eukaryota</taxon>
        <taxon>Sar</taxon>
        <taxon>Stramenopiles</taxon>
        <taxon>Ochrophyta</taxon>
        <taxon>Bacillariophyta</taxon>
        <taxon>Coscinodiscophyceae</taxon>
        <taxon>Thalassiosirophycidae</taxon>
        <taxon>Thalassiosirales</taxon>
        <taxon>Thalassiosiraceae</taxon>
        <taxon>Thalassiosira</taxon>
    </lineage>
</organism>
<evidence type="ECO:0000256" key="1">
    <source>
        <dbReference type="ARBA" id="ARBA00022801"/>
    </source>
</evidence>
<reference evidence="5 6" key="1">
    <citation type="journal article" date="2012" name="Genome Biol.">
        <title>Genome and low-iron response of an oceanic diatom adapted to chronic iron limitation.</title>
        <authorList>
            <person name="Lommer M."/>
            <person name="Specht M."/>
            <person name="Roy A.S."/>
            <person name="Kraemer L."/>
            <person name="Andreson R."/>
            <person name="Gutowska M.A."/>
            <person name="Wolf J."/>
            <person name="Bergner S.V."/>
            <person name="Schilhabel M.B."/>
            <person name="Klostermeier U.C."/>
            <person name="Beiko R.G."/>
            <person name="Rosenstiel P."/>
            <person name="Hippler M."/>
            <person name="Laroche J."/>
        </authorList>
    </citation>
    <scope>NUCLEOTIDE SEQUENCE [LARGE SCALE GENOMIC DNA]</scope>
    <source>
        <strain evidence="5 6">CCMP1005</strain>
    </source>
</reference>
<feature type="non-terminal residue" evidence="5">
    <location>
        <position position="416"/>
    </location>
</feature>
<dbReference type="InterPro" id="IPR022790">
    <property type="entry name" value="GH26_dom"/>
</dbReference>
<accession>K0RRG8</accession>
<dbReference type="Gene3D" id="3.20.20.80">
    <property type="entry name" value="Glycosidases"/>
    <property type="match status" value="1"/>
</dbReference>
<feature type="domain" description="GH26" evidence="4">
    <location>
        <begin position="159"/>
        <end position="416"/>
    </location>
</feature>
<proteinExistence type="predicted"/>
<dbReference type="PROSITE" id="PS51764">
    <property type="entry name" value="GH26"/>
    <property type="match status" value="1"/>
</dbReference>
<evidence type="ECO:0000259" key="4">
    <source>
        <dbReference type="PROSITE" id="PS51764"/>
    </source>
</evidence>
<keyword evidence="1" id="KW-0378">Hydrolase</keyword>
<evidence type="ECO:0000256" key="3">
    <source>
        <dbReference type="SAM" id="MobiDB-lite"/>
    </source>
</evidence>
<evidence type="ECO:0000256" key="2">
    <source>
        <dbReference type="ARBA" id="ARBA00023295"/>
    </source>
</evidence>